<reference evidence="1" key="1">
    <citation type="submission" date="2021-05" db="EMBL/GenBank/DDBJ databases">
        <authorList>
            <person name="Alioto T."/>
            <person name="Alioto T."/>
            <person name="Gomez Garrido J."/>
        </authorList>
    </citation>
    <scope>NUCLEOTIDE SEQUENCE</scope>
</reference>
<dbReference type="AlphaFoldDB" id="A0A8D8VDG9"/>
<sequence length="175" mass="20947">MVGKVMRRKVLMTSFMWEQHAWKYLKRYSLTVYLPRPQILTQLKPGGRLVFHKGNHYGHAQILTYIDRYPNGTYGEEVQDHEIEKPLEGLLDLKTQMDEFKLRLQGKYTKRYRIDDPREDFRHVVGDKRYGETINIYSISPYMPANYTGYTHEFFVNFDASEHRKQGFERSDMIV</sequence>
<accession>A0A8D8VDG9</accession>
<dbReference type="EMBL" id="HBUF01358563">
    <property type="protein sequence ID" value="CAG6719292.1"/>
    <property type="molecule type" value="Transcribed_RNA"/>
</dbReference>
<proteinExistence type="predicted"/>
<protein>
    <submittedName>
        <fullName evidence="1">Uncharacterized protein</fullName>
    </submittedName>
</protein>
<name>A0A8D8VDG9_9HEMI</name>
<evidence type="ECO:0000313" key="1">
    <source>
        <dbReference type="EMBL" id="CAG6719292.1"/>
    </source>
</evidence>
<organism evidence="1">
    <name type="scientific">Cacopsylla melanoneura</name>
    <dbReference type="NCBI Taxonomy" id="428564"/>
    <lineage>
        <taxon>Eukaryota</taxon>
        <taxon>Metazoa</taxon>
        <taxon>Ecdysozoa</taxon>
        <taxon>Arthropoda</taxon>
        <taxon>Hexapoda</taxon>
        <taxon>Insecta</taxon>
        <taxon>Pterygota</taxon>
        <taxon>Neoptera</taxon>
        <taxon>Paraneoptera</taxon>
        <taxon>Hemiptera</taxon>
        <taxon>Sternorrhyncha</taxon>
        <taxon>Psylloidea</taxon>
        <taxon>Psyllidae</taxon>
        <taxon>Psyllinae</taxon>
        <taxon>Cacopsylla</taxon>
    </lineage>
</organism>